<dbReference type="InterPro" id="IPR010985">
    <property type="entry name" value="Ribbon_hlx_hlx"/>
</dbReference>
<dbReference type="KEGG" id="rmar:GBA65_02275"/>
<evidence type="ECO:0000259" key="2">
    <source>
        <dbReference type="Pfam" id="PF01402"/>
    </source>
</evidence>
<dbReference type="Pfam" id="PF01402">
    <property type="entry name" value="RHH_1"/>
    <property type="match status" value="1"/>
</dbReference>
<sequence>METRNITLSLPEEVLREAKVLAARRGTSVSALLAGALSELVERESGYAAARERSLAALGGGRDLGTGGEIRWGRDELHER</sequence>
<name>A0A6G8PT71_9ACTN</name>
<evidence type="ECO:0000313" key="3">
    <source>
        <dbReference type="EMBL" id="QIN77523.1"/>
    </source>
</evidence>
<protein>
    <submittedName>
        <fullName evidence="3">Ribbon-helix-helix protein, CopG family</fullName>
    </submittedName>
</protein>
<feature type="compositionally biased region" description="Basic and acidic residues" evidence="1">
    <location>
        <begin position="71"/>
        <end position="80"/>
    </location>
</feature>
<accession>A0A6G8PT71</accession>
<evidence type="ECO:0000256" key="1">
    <source>
        <dbReference type="SAM" id="MobiDB-lite"/>
    </source>
</evidence>
<reference evidence="3 4" key="1">
    <citation type="submission" date="2019-10" db="EMBL/GenBank/DDBJ databases">
        <title>Rubrobacter sp nov SCSIO 52915 isolated from a deep-sea sediment in the South China Sea.</title>
        <authorList>
            <person name="Chen R.W."/>
        </authorList>
    </citation>
    <scope>NUCLEOTIDE SEQUENCE [LARGE SCALE GENOMIC DNA]</scope>
    <source>
        <strain evidence="3 4">SCSIO 52915</strain>
    </source>
</reference>
<dbReference type="AlphaFoldDB" id="A0A6G8PT71"/>
<dbReference type="EMBL" id="CP045121">
    <property type="protein sequence ID" value="QIN77523.1"/>
    <property type="molecule type" value="Genomic_DNA"/>
</dbReference>
<dbReference type="RefSeq" id="WP_166395205.1">
    <property type="nucleotide sequence ID" value="NZ_CP045121.1"/>
</dbReference>
<keyword evidence="4" id="KW-1185">Reference proteome</keyword>
<organism evidence="3 4">
    <name type="scientific">Rubrobacter marinus</name>
    <dbReference type="NCBI Taxonomy" id="2653852"/>
    <lineage>
        <taxon>Bacteria</taxon>
        <taxon>Bacillati</taxon>
        <taxon>Actinomycetota</taxon>
        <taxon>Rubrobacteria</taxon>
        <taxon>Rubrobacterales</taxon>
        <taxon>Rubrobacteraceae</taxon>
        <taxon>Rubrobacter</taxon>
    </lineage>
</organism>
<evidence type="ECO:0000313" key="4">
    <source>
        <dbReference type="Proteomes" id="UP000502706"/>
    </source>
</evidence>
<feature type="domain" description="Ribbon-helix-helix protein CopG" evidence="2">
    <location>
        <begin position="5"/>
        <end position="44"/>
    </location>
</feature>
<feature type="region of interest" description="Disordered" evidence="1">
    <location>
        <begin position="58"/>
        <end position="80"/>
    </location>
</feature>
<gene>
    <name evidence="3" type="ORF">GBA65_02275</name>
</gene>
<proteinExistence type="predicted"/>
<dbReference type="GO" id="GO:0006355">
    <property type="term" value="P:regulation of DNA-templated transcription"/>
    <property type="evidence" value="ECO:0007669"/>
    <property type="project" value="InterPro"/>
</dbReference>
<dbReference type="Proteomes" id="UP000502706">
    <property type="component" value="Chromosome"/>
</dbReference>
<dbReference type="InterPro" id="IPR002145">
    <property type="entry name" value="CopG"/>
</dbReference>
<dbReference type="SUPFAM" id="SSF47598">
    <property type="entry name" value="Ribbon-helix-helix"/>
    <property type="match status" value="1"/>
</dbReference>
<feature type="compositionally biased region" description="Gly residues" evidence="1">
    <location>
        <begin position="58"/>
        <end position="70"/>
    </location>
</feature>